<dbReference type="PANTHER" id="PTHR42718:SF9">
    <property type="entry name" value="MAJOR FACILITATOR SUPERFAMILY MULTIDRUG TRANSPORTER MFSC"/>
    <property type="match status" value="1"/>
</dbReference>
<dbReference type="PANTHER" id="PTHR42718">
    <property type="entry name" value="MAJOR FACILITATOR SUPERFAMILY MULTIDRUG TRANSPORTER MFSC"/>
    <property type="match status" value="1"/>
</dbReference>
<feature type="transmembrane region" description="Helical" evidence="7">
    <location>
        <begin position="7"/>
        <end position="26"/>
    </location>
</feature>
<keyword evidence="3 7" id="KW-0812">Transmembrane</keyword>
<evidence type="ECO:0000313" key="9">
    <source>
        <dbReference type="Proteomes" id="UP000198318"/>
    </source>
</evidence>
<evidence type="ECO:0000256" key="7">
    <source>
        <dbReference type="SAM" id="Phobius"/>
    </source>
</evidence>
<name>A0A239IRR8_9ACTN</name>
<protein>
    <submittedName>
        <fullName evidence="8">Major Facilitator Superfamily protein</fullName>
    </submittedName>
</protein>
<organism evidence="8 9">
    <name type="scientific">Actinomadura meyerae</name>
    <dbReference type="NCBI Taxonomy" id="240840"/>
    <lineage>
        <taxon>Bacteria</taxon>
        <taxon>Bacillati</taxon>
        <taxon>Actinomycetota</taxon>
        <taxon>Actinomycetes</taxon>
        <taxon>Streptosporangiales</taxon>
        <taxon>Thermomonosporaceae</taxon>
        <taxon>Actinomadura</taxon>
    </lineage>
</organism>
<dbReference type="Gene3D" id="1.20.1250.20">
    <property type="entry name" value="MFS general substrate transporter like domains"/>
    <property type="match status" value="1"/>
</dbReference>
<proteinExistence type="predicted"/>
<comment type="subcellular location">
    <subcellularLocation>
        <location evidence="1">Membrane</location>
        <topology evidence="1">Multi-pass membrane protein</topology>
    </subcellularLocation>
</comment>
<dbReference type="InterPro" id="IPR011701">
    <property type="entry name" value="MFS"/>
</dbReference>
<dbReference type="SUPFAM" id="SSF103473">
    <property type="entry name" value="MFS general substrate transporter"/>
    <property type="match status" value="1"/>
</dbReference>
<feature type="transmembrane region" description="Helical" evidence="7">
    <location>
        <begin position="93"/>
        <end position="116"/>
    </location>
</feature>
<evidence type="ECO:0000256" key="4">
    <source>
        <dbReference type="ARBA" id="ARBA00022989"/>
    </source>
</evidence>
<dbReference type="Proteomes" id="UP000198318">
    <property type="component" value="Unassembled WGS sequence"/>
</dbReference>
<dbReference type="GO" id="GO:0022857">
    <property type="term" value="F:transmembrane transporter activity"/>
    <property type="evidence" value="ECO:0007669"/>
    <property type="project" value="InterPro"/>
</dbReference>
<accession>A0A239IRR8</accession>
<feature type="transmembrane region" description="Helical" evidence="7">
    <location>
        <begin position="32"/>
        <end position="54"/>
    </location>
</feature>
<evidence type="ECO:0000313" key="8">
    <source>
        <dbReference type="EMBL" id="SNS96340.1"/>
    </source>
</evidence>
<gene>
    <name evidence="8" type="ORF">SAMN05443665_101343</name>
</gene>
<dbReference type="EMBL" id="FZOR01000013">
    <property type="protein sequence ID" value="SNS96340.1"/>
    <property type="molecule type" value="Genomic_DNA"/>
</dbReference>
<evidence type="ECO:0000256" key="2">
    <source>
        <dbReference type="ARBA" id="ARBA00022448"/>
    </source>
</evidence>
<keyword evidence="4 7" id="KW-1133">Transmembrane helix</keyword>
<feature type="region of interest" description="Disordered" evidence="6">
    <location>
        <begin position="120"/>
        <end position="147"/>
    </location>
</feature>
<keyword evidence="9" id="KW-1185">Reference proteome</keyword>
<feature type="transmembrane region" description="Helical" evidence="7">
    <location>
        <begin position="66"/>
        <end position="87"/>
    </location>
</feature>
<evidence type="ECO:0000256" key="5">
    <source>
        <dbReference type="ARBA" id="ARBA00023136"/>
    </source>
</evidence>
<evidence type="ECO:0000256" key="1">
    <source>
        <dbReference type="ARBA" id="ARBA00004141"/>
    </source>
</evidence>
<evidence type="ECO:0000256" key="6">
    <source>
        <dbReference type="SAM" id="MobiDB-lite"/>
    </source>
</evidence>
<dbReference type="GO" id="GO:0016020">
    <property type="term" value="C:membrane"/>
    <property type="evidence" value="ECO:0007669"/>
    <property type="project" value="UniProtKB-SubCell"/>
</dbReference>
<dbReference type="Pfam" id="PF07690">
    <property type="entry name" value="MFS_1"/>
    <property type="match status" value="1"/>
</dbReference>
<reference evidence="8 9" key="1">
    <citation type="submission" date="2017-06" db="EMBL/GenBank/DDBJ databases">
        <authorList>
            <person name="Kim H.J."/>
            <person name="Triplett B.A."/>
        </authorList>
    </citation>
    <scope>NUCLEOTIDE SEQUENCE [LARGE SCALE GENOMIC DNA]</scope>
    <source>
        <strain evidence="8 9">DSM 44715</strain>
    </source>
</reference>
<sequence>MASSSTLLFLGGISLFGSMMLLPLYLQQVRGASPLGAGLLLIPQGVGALAARGLAGRYMDRIGPRAVACTAFSLVTVSTVPFAFLTADTSENLLTAALLIRGVALTAAAVPLCLLLPGPPEPTPSTHSKERRRGRHHPESSAGERLQ</sequence>
<dbReference type="InterPro" id="IPR036259">
    <property type="entry name" value="MFS_trans_sf"/>
</dbReference>
<keyword evidence="2" id="KW-0813">Transport</keyword>
<keyword evidence="5 7" id="KW-0472">Membrane</keyword>
<evidence type="ECO:0000256" key="3">
    <source>
        <dbReference type="ARBA" id="ARBA00022692"/>
    </source>
</evidence>
<dbReference type="AlphaFoldDB" id="A0A239IRR8"/>